<dbReference type="EMBL" id="AP019368">
    <property type="protein sequence ID" value="BBH52490.1"/>
    <property type="molecule type" value="Genomic_DNA"/>
</dbReference>
<feature type="transmembrane region" description="Helical" evidence="1">
    <location>
        <begin position="303"/>
        <end position="325"/>
    </location>
</feature>
<dbReference type="Gene3D" id="1.20.1250.20">
    <property type="entry name" value="MFS general substrate transporter like domains"/>
    <property type="match status" value="1"/>
</dbReference>
<feature type="transmembrane region" description="Helical" evidence="1">
    <location>
        <begin position="108"/>
        <end position="130"/>
    </location>
</feature>
<dbReference type="SUPFAM" id="SSF103473">
    <property type="entry name" value="MFS general substrate transporter"/>
    <property type="match status" value="1"/>
</dbReference>
<evidence type="ECO:0000313" key="3">
    <source>
        <dbReference type="Proteomes" id="UP000291236"/>
    </source>
</evidence>
<feature type="transmembrane region" description="Helical" evidence="1">
    <location>
        <begin position="215"/>
        <end position="233"/>
    </location>
</feature>
<dbReference type="RefSeq" id="WP_130607044.1">
    <property type="nucleotide sequence ID" value="NZ_AP019368.1"/>
</dbReference>
<dbReference type="InterPro" id="IPR036259">
    <property type="entry name" value="MFS_trans_sf"/>
</dbReference>
<gene>
    <name evidence="2" type="ORF">JCM31447_09310</name>
</gene>
<name>A0A4P2VL74_FLUSA</name>
<feature type="transmembrane region" description="Helical" evidence="1">
    <location>
        <begin position="142"/>
        <end position="167"/>
    </location>
</feature>
<reference evidence="2 3" key="1">
    <citation type="submission" date="2018-12" db="EMBL/GenBank/DDBJ databases">
        <title>Rubrispira sanarue gen. nov., sp., nov., a member of the order Silvanigrellales, isolated from a brackish lake in Hamamatsu Japan.</title>
        <authorList>
            <person name="Maejima Y."/>
            <person name="Iino T."/>
            <person name="Muraguchi Y."/>
            <person name="Fukuda K."/>
            <person name="Nojiri H."/>
            <person name="Ohkuma M."/>
            <person name="Moriuchi R."/>
            <person name="Dohra H."/>
            <person name="Kimbara K."/>
            <person name="Shintani M."/>
        </authorList>
    </citation>
    <scope>NUCLEOTIDE SEQUENCE [LARGE SCALE GENOMIC DNA]</scope>
    <source>
        <strain evidence="2 3">RF1110005</strain>
    </source>
</reference>
<evidence type="ECO:0000256" key="1">
    <source>
        <dbReference type="SAM" id="Phobius"/>
    </source>
</evidence>
<keyword evidence="1" id="KW-0472">Membrane</keyword>
<feature type="transmembrane region" description="Helical" evidence="1">
    <location>
        <begin position="271"/>
        <end position="291"/>
    </location>
</feature>
<dbReference type="AlphaFoldDB" id="A0A4P2VL74"/>
<keyword evidence="3" id="KW-1185">Reference proteome</keyword>
<feature type="transmembrane region" description="Helical" evidence="1">
    <location>
        <begin position="81"/>
        <end position="102"/>
    </location>
</feature>
<dbReference type="OrthoDB" id="9772725at2"/>
<feature type="transmembrane region" description="Helical" evidence="1">
    <location>
        <begin position="245"/>
        <end position="262"/>
    </location>
</feature>
<keyword evidence="1" id="KW-0812">Transmembrane</keyword>
<feature type="transmembrane region" description="Helical" evidence="1">
    <location>
        <begin position="21"/>
        <end position="43"/>
    </location>
</feature>
<dbReference type="KEGG" id="sbf:JCM31447_09310"/>
<feature type="transmembrane region" description="Helical" evidence="1">
    <location>
        <begin position="49"/>
        <end position="69"/>
    </location>
</feature>
<protein>
    <recommendedName>
        <fullName evidence="4">MFS transporter</fullName>
    </recommendedName>
</protein>
<feature type="transmembrane region" description="Helical" evidence="1">
    <location>
        <begin position="332"/>
        <end position="351"/>
    </location>
</feature>
<accession>A0A4P2VL74</accession>
<dbReference type="Proteomes" id="UP000291236">
    <property type="component" value="Chromosome"/>
</dbReference>
<organism evidence="2 3">
    <name type="scientific">Fluviispira sanaruensis</name>
    <dbReference type="NCBI Taxonomy" id="2493639"/>
    <lineage>
        <taxon>Bacteria</taxon>
        <taxon>Pseudomonadati</taxon>
        <taxon>Bdellovibrionota</taxon>
        <taxon>Oligoflexia</taxon>
        <taxon>Silvanigrellales</taxon>
        <taxon>Silvanigrellaceae</taxon>
        <taxon>Fluviispira</taxon>
    </lineage>
</organism>
<evidence type="ECO:0000313" key="2">
    <source>
        <dbReference type="EMBL" id="BBH52490.1"/>
    </source>
</evidence>
<feature type="transmembrane region" description="Helical" evidence="1">
    <location>
        <begin position="366"/>
        <end position="384"/>
    </location>
</feature>
<keyword evidence="1" id="KW-1133">Transmembrane helix</keyword>
<evidence type="ECO:0008006" key="4">
    <source>
        <dbReference type="Google" id="ProtNLM"/>
    </source>
</evidence>
<sequence>MTKKNYESVIVLMAAEALERFAYFFISFIFIIYMMTPLASGGLGFTQELSYKVAGIFSLSLLFLPLLFAPFIDRKIGMEKATYFGAIVLFLGYFFAFIAFYLNANFIYLSFFLCAIGTSVVKPTMSALVSKMLPENNFILDILYIIFIIIVNISSITSAYFASILISKYAMPLYFNFLVSAILIILYFILIRILHKNMQKEQTEIEPSFIGNKKIIFLGCFLLCFLIGIAVSLSAKIFPAPLSKVYWGGATLGLVFLTYFLYKIRIEKNKYFYNYFIPLTILFFCAINVFFKEIGTISPIIPGMYSSFDLFFNFVAFPMALAFVAKSSNVKYLVTAQAALLFLFAYGSILMKNYLKHPIFVGDFKLFFLAILIFIITLILFRICKKYVIELKEKN</sequence>
<feature type="transmembrane region" description="Helical" evidence="1">
    <location>
        <begin position="173"/>
        <end position="194"/>
    </location>
</feature>
<proteinExistence type="predicted"/>